<reference evidence="2" key="1">
    <citation type="submission" date="2013-12" db="EMBL/GenBank/DDBJ databases">
        <authorList>
            <person name="Aslett M."/>
        </authorList>
    </citation>
    <scope>NUCLEOTIDE SEQUENCE [LARGE SCALE GENOMIC DNA]</scope>
    <source>
        <strain evidence="2">Lindley</strain>
    </source>
</reference>
<proteinExistence type="predicted"/>
<keyword evidence="2" id="KW-1185">Reference proteome</keyword>
<sequence>MSNVQQQTATGLAAEDEDSADEYVVIQQEEETDSGKSSTKSVSTAMKTESVPSDAQSLTPSVGTLGALADIGDGLDGDKLSVSAVSPRTAMNESSYSQNIFNSSMFGSFVVEDHLRELVRSENEQNRQVLDSIKNTLGELSKQKSNNNELNDLIIFHKKSLDEALQKLDLSEKLNSEKDAKIVILEEMVHQLSQERDQSTAMVAKSKEEVSNKDEIINVLREELDDQHGMHEARVKVWRERMDSLERMLISQQERAEVNNCG</sequence>
<protein>
    <submittedName>
        <fullName evidence="3">ASD2 domain-containing protein</fullName>
    </submittedName>
</protein>
<reference evidence="3" key="3">
    <citation type="submission" date="2016-06" db="UniProtKB">
        <authorList>
            <consortium name="WormBaseParasite"/>
        </authorList>
    </citation>
    <scope>IDENTIFICATION</scope>
</reference>
<feature type="compositionally biased region" description="Polar residues" evidence="1">
    <location>
        <begin position="1"/>
        <end position="10"/>
    </location>
</feature>
<evidence type="ECO:0000313" key="3">
    <source>
        <dbReference type="WBParaSite" id="GPLIN_001355000"/>
    </source>
</evidence>
<evidence type="ECO:0000313" key="2">
    <source>
        <dbReference type="Proteomes" id="UP000050741"/>
    </source>
</evidence>
<accession>A0A183CKZ4</accession>
<dbReference type="WBParaSite" id="GPLIN_001355000">
    <property type="protein sequence ID" value="GPLIN_001355000"/>
    <property type="gene ID" value="GPLIN_001355000"/>
</dbReference>
<dbReference type="Proteomes" id="UP000050741">
    <property type="component" value="Unassembled WGS sequence"/>
</dbReference>
<evidence type="ECO:0000256" key="1">
    <source>
        <dbReference type="SAM" id="MobiDB-lite"/>
    </source>
</evidence>
<name>A0A183CKZ4_GLOPA</name>
<feature type="region of interest" description="Disordered" evidence="1">
    <location>
        <begin position="1"/>
        <end position="59"/>
    </location>
</feature>
<reference evidence="2" key="2">
    <citation type="submission" date="2014-05" db="EMBL/GenBank/DDBJ databases">
        <title>The genome and life-stage specific transcriptomes of Globodera pallida elucidate key aspects of plant parasitism by a cyst nematode.</title>
        <authorList>
            <person name="Cotton J.A."/>
            <person name="Lilley C.J."/>
            <person name="Jones L.M."/>
            <person name="Kikuchi T."/>
            <person name="Reid A.J."/>
            <person name="Thorpe P."/>
            <person name="Tsai I.J."/>
            <person name="Beasley H."/>
            <person name="Blok V."/>
            <person name="Cock P.J.A."/>
            <person name="Van den Akker S.E."/>
            <person name="Holroyd N."/>
            <person name="Hunt M."/>
            <person name="Mantelin S."/>
            <person name="Naghra H."/>
            <person name="Pain A."/>
            <person name="Palomares-Rius J.E."/>
            <person name="Zarowiecki M."/>
            <person name="Berriman M."/>
            <person name="Jones J.T."/>
            <person name="Urwin P.E."/>
        </authorList>
    </citation>
    <scope>NUCLEOTIDE SEQUENCE [LARGE SCALE GENOMIC DNA]</scope>
    <source>
        <strain evidence="2">Lindley</strain>
    </source>
</reference>
<organism evidence="2 3">
    <name type="scientific">Globodera pallida</name>
    <name type="common">Potato cyst nematode worm</name>
    <name type="synonym">Heterodera pallida</name>
    <dbReference type="NCBI Taxonomy" id="36090"/>
    <lineage>
        <taxon>Eukaryota</taxon>
        <taxon>Metazoa</taxon>
        <taxon>Ecdysozoa</taxon>
        <taxon>Nematoda</taxon>
        <taxon>Chromadorea</taxon>
        <taxon>Rhabditida</taxon>
        <taxon>Tylenchina</taxon>
        <taxon>Tylenchomorpha</taxon>
        <taxon>Tylenchoidea</taxon>
        <taxon>Heteroderidae</taxon>
        <taxon>Heteroderinae</taxon>
        <taxon>Globodera</taxon>
    </lineage>
</organism>
<feature type="compositionally biased region" description="Polar residues" evidence="1">
    <location>
        <begin position="35"/>
        <end position="59"/>
    </location>
</feature>
<dbReference type="AlphaFoldDB" id="A0A183CKZ4"/>